<comment type="caution">
    <text evidence="10">The sequence shown here is derived from an EMBL/GenBank/DDBJ whole genome shotgun (WGS) entry which is preliminary data.</text>
</comment>
<evidence type="ECO:0000256" key="4">
    <source>
        <dbReference type="ARBA" id="ARBA00022475"/>
    </source>
</evidence>
<dbReference type="AlphaFoldDB" id="A0A8J3CIQ9"/>
<comment type="subcellular location">
    <subcellularLocation>
        <location evidence="9">Cell inner membrane</location>
        <topology evidence="9">Multi-pass membrane protein</topology>
    </subcellularLocation>
    <subcellularLocation>
        <location evidence="1">Cell membrane</location>
        <topology evidence="1">Multi-pass membrane protein</topology>
    </subcellularLocation>
</comment>
<feature type="transmembrane region" description="Helical" evidence="9">
    <location>
        <begin position="413"/>
        <end position="436"/>
    </location>
</feature>
<evidence type="ECO:0000256" key="9">
    <source>
        <dbReference type="RuleBase" id="RU363064"/>
    </source>
</evidence>
<name>A0A8J3CIQ9_9BURK</name>
<reference evidence="10" key="1">
    <citation type="journal article" date="2014" name="Int. J. Syst. Evol. Microbiol.">
        <title>Complete genome sequence of Corynebacterium casei LMG S-19264T (=DSM 44701T), isolated from a smear-ripened cheese.</title>
        <authorList>
            <consortium name="US DOE Joint Genome Institute (JGI-PGF)"/>
            <person name="Walter F."/>
            <person name="Albersmeier A."/>
            <person name="Kalinowski J."/>
            <person name="Ruckert C."/>
        </authorList>
    </citation>
    <scope>NUCLEOTIDE SEQUENCE</scope>
    <source>
        <strain evidence="10">KCTC 32501</strain>
    </source>
</reference>
<evidence type="ECO:0000256" key="6">
    <source>
        <dbReference type="ARBA" id="ARBA00022847"/>
    </source>
</evidence>
<feature type="transmembrane region" description="Helical" evidence="9">
    <location>
        <begin position="69"/>
        <end position="88"/>
    </location>
</feature>
<dbReference type="Pfam" id="PF01235">
    <property type="entry name" value="Na_Ala_symp"/>
    <property type="match status" value="1"/>
</dbReference>
<keyword evidence="9" id="KW-0997">Cell inner membrane</keyword>
<feature type="transmembrane region" description="Helical" evidence="9">
    <location>
        <begin position="143"/>
        <end position="162"/>
    </location>
</feature>
<dbReference type="NCBIfam" id="TIGR00835">
    <property type="entry name" value="agcS"/>
    <property type="match status" value="1"/>
</dbReference>
<organism evidence="10 11">
    <name type="scientific">Formosimonas limnophila</name>
    <dbReference type="NCBI Taxonomy" id="1384487"/>
    <lineage>
        <taxon>Bacteria</taxon>
        <taxon>Pseudomonadati</taxon>
        <taxon>Pseudomonadota</taxon>
        <taxon>Betaproteobacteria</taxon>
        <taxon>Burkholderiales</taxon>
        <taxon>Burkholderiaceae</taxon>
        <taxon>Formosimonas</taxon>
    </lineage>
</organism>
<feature type="transmembrane region" description="Helical" evidence="9">
    <location>
        <begin position="234"/>
        <end position="257"/>
    </location>
</feature>
<keyword evidence="5 9" id="KW-0812">Transmembrane</keyword>
<keyword evidence="4" id="KW-1003">Cell membrane</keyword>
<dbReference type="PRINTS" id="PR00175">
    <property type="entry name" value="NAALASMPORT"/>
</dbReference>
<keyword evidence="8 9" id="KW-0472">Membrane</keyword>
<feature type="transmembrane region" description="Helical" evidence="9">
    <location>
        <begin position="207"/>
        <end position="228"/>
    </location>
</feature>
<feature type="transmembrane region" description="Helical" evidence="9">
    <location>
        <begin position="382"/>
        <end position="407"/>
    </location>
</feature>
<evidence type="ECO:0000256" key="7">
    <source>
        <dbReference type="ARBA" id="ARBA00022989"/>
    </source>
</evidence>
<evidence type="ECO:0000256" key="2">
    <source>
        <dbReference type="ARBA" id="ARBA00009261"/>
    </source>
</evidence>
<feature type="transmembrane region" description="Helical" evidence="9">
    <location>
        <begin position="94"/>
        <end position="117"/>
    </location>
</feature>
<dbReference type="RefSeq" id="WP_189493683.1">
    <property type="nucleotide sequence ID" value="NZ_BMZG01000010.1"/>
</dbReference>
<feature type="transmembrane region" description="Helical" evidence="9">
    <location>
        <begin position="350"/>
        <end position="370"/>
    </location>
</feature>
<feature type="transmembrane region" description="Helical" evidence="9">
    <location>
        <begin position="296"/>
        <end position="319"/>
    </location>
</feature>
<sequence>MEAFHGFINDINGILWSYVLVYLLFGVGIYFTIRFGFLQFRGLKRACQVTFAKAGPGEISSFQAFATGLASRVGMGNIAGVATAISVGGPGAVFWMWVTALLGMSSAFVEATLAQIFKVKNGDGTFRGGPAYYIQQGLGSRGWGIAFALSLLLAFGLVFNALQSNAIAESMEVAFGIDRTLMGIILVAASGAVIFGGARRIGKVAEILVPVMAVIYLLVAVYAIITNIGELPRVLGLIVSAAFNPQAALGGAAGVGLKQAMEMGIKRGLFSNEAGMGSAPNAAASASTPHPVNQGLLQMLGVFVDTIIVCSATALIILLSPAYTAGDEAKGIALTQAAVNHHVGAGGPGFLAIAIFLFAFTSIIGNYAYAESNINFIKRSPTLVLIFRLMVLGMVMFGATGSLPLVWDMADVSMGFMALINLAAILLLSKFSFAAWKDYASQLKAGKEPVFKSESIEGLKGKLMDDNWK</sequence>
<keyword evidence="7 9" id="KW-1133">Transmembrane helix</keyword>
<comment type="similarity">
    <text evidence="2 9">Belongs to the alanine or glycine:cation symporter (AGCS) (TC 2.A.25) family.</text>
</comment>
<evidence type="ECO:0000313" key="11">
    <source>
        <dbReference type="Proteomes" id="UP000614287"/>
    </source>
</evidence>
<reference evidence="10" key="2">
    <citation type="submission" date="2020-09" db="EMBL/GenBank/DDBJ databases">
        <authorList>
            <person name="Sun Q."/>
            <person name="Kim S."/>
        </authorList>
    </citation>
    <scope>NUCLEOTIDE SEQUENCE</scope>
    <source>
        <strain evidence="10">KCTC 32501</strain>
    </source>
</reference>
<dbReference type="PANTHER" id="PTHR30330:SF1">
    <property type="entry name" value="AMINO-ACID CARRIER PROTEIN ALST"/>
    <property type="match status" value="1"/>
</dbReference>
<feature type="transmembrane region" description="Helical" evidence="9">
    <location>
        <begin position="174"/>
        <end position="195"/>
    </location>
</feature>
<dbReference type="EMBL" id="BMZG01000010">
    <property type="protein sequence ID" value="GHA77881.1"/>
    <property type="molecule type" value="Genomic_DNA"/>
</dbReference>
<dbReference type="Proteomes" id="UP000614287">
    <property type="component" value="Unassembled WGS sequence"/>
</dbReference>
<evidence type="ECO:0000256" key="5">
    <source>
        <dbReference type="ARBA" id="ARBA00022692"/>
    </source>
</evidence>
<keyword evidence="3 9" id="KW-0813">Transport</keyword>
<gene>
    <name evidence="10" type="ORF">GCM10009007_18550</name>
</gene>
<dbReference type="PANTHER" id="PTHR30330">
    <property type="entry name" value="AGSS FAMILY TRANSPORTER, SODIUM-ALANINE"/>
    <property type="match status" value="1"/>
</dbReference>
<evidence type="ECO:0000313" key="10">
    <source>
        <dbReference type="EMBL" id="GHA77881.1"/>
    </source>
</evidence>
<evidence type="ECO:0000256" key="8">
    <source>
        <dbReference type="ARBA" id="ARBA00023136"/>
    </source>
</evidence>
<feature type="transmembrane region" description="Helical" evidence="9">
    <location>
        <begin position="15"/>
        <end position="37"/>
    </location>
</feature>
<keyword evidence="11" id="KW-1185">Reference proteome</keyword>
<dbReference type="GO" id="GO:0005283">
    <property type="term" value="F:amino acid:sodium symporter activity"/>
    <property type="evidence" value="ECO:0007669"/>
    <property type="project" value="InterPro"/>
</dbReference>
<accession>A0A8J3CIQ9</accession>
<dbReference type="PROSITE" id="PS00873">
    <property type="entry name" value="NA_ALANINE_SYMP"/>
    <property type="match status" value="1"/>
</dbReference>
<protein>
    <submittedName>
        <fullName evidence="10">Sodium:alanine symporter</fullName>
    </submittedName>
</protein>
<dbReference type="InterPro" id="IPR001463">
    <property type="entry name" value="Na/Ala_symport"/>
</dbReference>
<evidence type="ECO:0000256" key="1">
    <source>
        <dbReference type="ARBA" id="ARBA00004651"/>
    </source>
</evidence>
<evidence type="ECO:0000256" key="3">
    <source>
        <dbReference type="ARBA" id="ARBA00022448"/>
    </source>
</evidence>
<dbReference type="FunFam" id="1.20.1740.10:FF:000004">
    <property type="entry name" value="Sodium:alanine symporter family protein"/>
    <property type="match status" value="1"/>
</dbReference>
<proteinExistence type="inferred from homology"/>
<keyword evidence="6 9" id="KW-0769">Symport</keyword>
<dbReference type="GO" id="GO:0005886">
    <property type="term" value="C:plasma membrane"/>
    <property type="evidence" value="ECO:0007669"/>
    <property type="project" value="UniProtKB-SubCell"/>
</dbReference>
<dbReference type="Gene3D" id="1.20.1740.10">
    <property type="entry name" value="Amino acid/polyamine transporter I"/>
    <property type="match status" value="1"/>
</dbReference>